<reference evidence="5" key="2">
    <citation type="submission" date="2020-05" db="UniProtKB">
        <authorList>
            <consortium name="EnsemblMetazoa"/>
        </authorList>
    </citation>
    <scope>IDENTIFICATION</scope>
    <source>
        <strain evidence="5">WRAIR2</strain>
    </source>
</reference>
<dbReference type="InterPro" id="IPR036812">
    <property type="entry name" value="NAD(P)_OxRdtase_dom_sf"/>
</dbReference>
<feature type="domain" description="NADP-dependent oxidoreductase" evidence="4">
    <location>
        <begin position="20"/>
        <end position="294"/>
    </location>
</feature>
<comment type="similarity">
    <text evidence="1">Belongs to the aldo/keto reductase family.</text>
</comment>
<protein>
    <recommendedName>
        <fullName evidence="4">NADP-dependent oxidoreductase domain-containing protein</fullName>
    </recommendedName>
</protein>
<dbReference type="STRING" id="7168.A0A182N3S9"/>
<dbReference type="PANTHER" id="PTHR11732">
    <property type="entry name" value="ALDO/KETO REDUCTASE"/>
    <property type="match status" value="1"/>
</dbReference>
<reference evidence="6" key="1">
    <citation type="submission" date="2013-03" db="EMBL/GenBank/DDBJ databases">
        <title>The Genome Sequence of Anopheles dirus WRAIR2.</title>
        <authorList>
            <consortium name="The Broad Institute Genomics Platform"/>
            <person name="Neafsey D.E."/>
            <person name="Walton C."/>
            <person name="Walker B."/>
            <person name="Young S.K."/>
            <person name="Zeng Q."/>
            <person name="Gargeya S."/>
            <person name="Fitzgerald M."/>
            <person name="Haas B."/>
            <person name="Abouelleil A."/>
            <person name="Allen A.W."/>
            <person name="Alvarado L."/>
            <person name="Arachchi H.M."/>
            <person name="Berlin A.M."/>
            <person name="Chapman S.B."/>
            <person name="Gainer-Dewar J."/>
            <person name="Goldberg J."/>
            <person name="Griggs A."/>
            <person name="Gujja S."/>
            <person name="Hansen M."/>
            <person name="Howarth C."/>
            <person name="Imamovic A."/>
            <person name="Ireland A."/>
            <person name="Larimer J."/>
            <person name="McCowan C."/>
            <person name="Murphy C."/>
            <person name="Pearson M."/>
            <person name="Poon T.W."/>
            <person name="Priest M."/>
            <person name="Roberts A."/>
            <person name="Saif S."/>
            <person name="Shea T."/>
            <person name="Sisk P."/>
            <person name="Sykes S."/>
            <person name="Wortman J."/>
            <person name="Nusbaum C."/>
            <person name="Birren B."/>
        </authorList>
    </citation>
    <scope>NUCLEOTIDE SEQUENCE [LARGE SCALE GENOMIC DNA]</scope>
    <source>
        <strain evidence="6">WRAIR2</strain>
    </source>
</reference>
<feature type="domain" description="NADP-dependent oxidoreductase" evidence="4">
    <location>
        <begin position="333"/>
        <end position="603"/>
    </location>
</feature>
<dbReference type="InterPro" id="IPR018170">
    <property type="entry name" value="Aldo/ket_reductase_CS"/>
</dbReference>
<name>A0A182N3S9_9DIPT</name>
<keyword evidence="2" id="KW-0521">NADP</keyword>
<dbReference type="InterPro" id="IPR020471">
    <property type="entry name" value="AKR"/>
</dbReference>
<feature type="domain" description="NADP-dependent oxidoreductase" evidence="4">
    <location>
        <begin position="661"/>
        <end position="922"/>
    </location>
</feature>
<evidence type="ECO:0000313" key="6">
    <source>
        <dbReference type="Proteomes" id="UP000075884"/>
    </source>
</evidence>
<keyword evidence="6" id="KW-1185">Reference proteome</keyword>
<dbReference type="PROSITE" id="PS00798">
    <property type="entry name" value="ALDOKETO_REDUCTASE_1"/>
    <property type="match status" value="3"/>
</dbReference>
<evidence type="ECO:0000256" key="1">
    <source>
        <dbReference type="ARBA" id="ARBA00007905"/>
    </source>
</evidence>
<accession>A0A182N3S9</accession>
<dbReference type="InterPro" id="IPR023210">
    <property type="entry name" value="NADP_OxRdtase_dom"/>
</dbReference>
<dbReference type="AlphaFoldDB" id="A0A182N3S9"/>
<dbReference type="FunFam" id="3.20.20.100:FF:000006">
    <property type="entry name" value="Aldo-keto reductase family 1 member A1"/>
    <property type="match status" value="1"/>
</dbReference>
<dbReference type="GO" id="GO:0016491">
    <property type="term" value="F:oxidoreductase activity"/>
    <property type="evidence" value="ECO:0007669"/>
    <property type="project" value="UniProtKB-KW"/>
</dbReference>
<dbReference type="Proteomes" id="UP000075884">
    <property type="component" value="Unassembled WGS sequence"/>
</dbReference>
<organism evidence="5 6">
    <name type="scientific">Anopheles dirus</name>
    <dbReference type="NCBI Taxonomy" id="7168"/>
    <lineage>
        <taxon>Eukaryota</taxon>
        <taxon>Metazoa</taxon>
        <taxon>Ecdysozoa</taxon>
        <taxon>Arthropoda</taxon>
        <taxon>Hexapoda</taxon>
        <taxon>Insecta</taxon>
        <taxon>Pterygota</taxon>
        <taxon>Neoptera</taxon>
        <taxon>Endopterygota</taxon>
        <taxon>Diptera</taxon>
        <taxon>Nematocera</taxon>
        <taxon>Culicoidea</taxon>
        <taxon>Culicidae</taxon>
        <taxon>Anophelinae</taxon>
        <taxon>Anopheles</taxon>
    </lineage>
</organism>
<evidence type="ECO:0000259" key="4">
    <source>
        <dbReference type="Pfam" id="PF00248"/>
    </source>
</evidence>
<dbReference type="PRINTS" id="PR00069">
    <property type="entry name" value="ALDKETRDTASE"/>
</dbReference>
<dbReference type="EnsemblMetazoa" id="ADIR002291-RA">
    <property type="protein sequence ID" value="ADIR002291-PA"/>
    <property type="gene ID" value="ADIR002291"/>
</dbReference>
<keyword evidence="3" id="KW-0560">Oxidoreductase</keyword>
<evidence type="ECO:0000256" key="3">
    <source>
        <dbReference type="ARBA" id="ARBA00023002"/>
    </source>
</evidence>
<dbReference type="FunFam" id="3.20.20.100:FF:000023">
    <property type="entry name" value="aldose reductase"/>
    <property type="match status" value="2"/>
</dbReference>
<dbReference type="VEuPathDB" id="VectorBase:ADIR002291"/>
<evidence type="ECO:0000313" key="5">
    <source>
        <dbReference type="EnsemblMetazoa" id="ADIR002291-PA"/>
    </source>
</evidence>
<dbReference type="PROSITE" id="PS00063">
    <property type="entry name" value="ALDOKETO_REDUCTASE_3"/>
    <property type="match status" value="1"/>
</dbReference>
<proteinExistence type="inferred from homology"/>
<dbReference type="Gene3D" id="3.20.20.100">
    <property type="entry name" value="NADP-dependent oxidoreductase domain"/>
    <property type="match status" value="3"/>
</dbReference>
<dbReference type="PROSITE" id="PS00062">
    <property type="entry name" value="ALDOKETO_REDUCTASE_2"/>
    <property type="match status" value="3"/>
</dbReference>
<dbReference type="SUPFAM" id="SSF51430">
    <property type="entry name" value="NAD(P)-linked oxidoreductase"/>
    <property type="match status" value="3"/>
</dbReference>
<evidence type="ECO:0000256" key="2">
    <source>
        <dbReference type="ARBA" id="ARBA00022857"/>
    </source>
</evidence>
<dbReference type="Pfam" id="PF00248">
    <property type="entry name" value="Aldo_ket_red"/>
    <property type="match status" value="3"/>
</dbReference>
<sequence length="946" mass="105888">MACTVVPNAIFRNGNSIPMIGLGTWNSPPGQVAQAVKDAIDVGYRHIDCAHVYQNEHEVGEGIAAKIAEGVVKREDLFVTSKLWNTFHRPDLVEGACRTTLKNLKLDYLDLYLIHWPVGYKEGPELFPMGPDGQTFQFSDADYVDTWPEMEKLADAGLVRNIGLSNFNVKQIQRVLDVARIAPATNQIECHPYLHQSKITSFCAGQGLITTAYSPLGSPARPWVKADDPVLLDDETVGKLAQKYGKTAAQILIRYQIQLGHVVIPKSVTKERIVSNFDVFSFQLDDGDVKLLAGLERNGRICPESSAFGHPHHPMSVKATLVTLNDGKKMPVLGLGTYNLRGQSCVDAVKTAIEAGYRHIDTASLYGNEVEVGQAIREKIDDGTVKREDMFVTTKLWNTSHETSQVREAFDASLANLNLGYVDLYLMHSPVAAAVNTNGETILTQFDYVTTWKAMEKLLDTGRVRSLGVSNFNSEQLRRVIENGTVKPVTNQVECHVRLNQKKLIRFCKDREIVVTAYSPLVRPGATLGLDDPKSPKPAFEDDRVVAVAQRYHKTPAQVMLRYLVDIGAVPIPKSGNPDRIRENLNIFDFELTPEEVLSLDSLHTGQRLVKFDSAAAHPFYPFDADAAMSKQVPSVRLSNGYDIPVVGYGTYLALEGRGVELVKKAIDIGYRHIDTAYLYENEKEIGQAIREKIAEGVVRREDLFVTSKLWHSLHDPQHVEEAFRRSFDMLDIGYIDLYLMHAPMGLKFAGFEYADMQQKDADGNLLFSDVDYVDTWKAMEKLVASGRVRSIGLSNFNSEQIQRILDVATVKPVNNQVEANPGYDQRKLIAFCKARGITVTAYGPMGRPHRATYGNRSAIDDPKVLEIGQKYGKTAGQIIMRYLIDIGSIPIPYSTNDERMRQNLDVCDFKLTDAEIEYMASFHSSRTSPFLQYKSHKYFPFDIEF</sequence>